<dbReference type="Gene3D" id="3.40.390.30">
    <property type="entry name" value="Metalloproteases ('zincins'), catalytic domain"/>
    <property type="match status" value="1"/>
</dbReference>
<evidence type="ECO:0000313" key="10">
    <source>
        <dbReference type="EMBL" id="ASY27993.1"/>
    </source>
</evidence>
<dbReference type="NCBIfam" id="TIGR00043">
    <property type="entry name" value="rRNA maturation RNase YbeY"/>
    <property type="match status" value="1"/>
</dbReference>
<feature type="binding site" evidence="9">
    <location>
        <position position="121"/>
    </location>
    <ligand>
        <name>Zn(2+)</name>
        <dbReference type="ChEBI" id="CHEBI:29105"/>
        <note>catalytic</note>
    </ligand>
</feature>
<evidence type="ECO:0000256" key="5">
    <source>
        <dbReference type="ARBA" id="ARBA00022723"/>
    </source>
</evidence>
<dbReference type="PANTHER" id="PTHR46986">
    <property type="entry name" value="ENDORIBONUCLEASE YBEY, CHLOROPLASTIC"/>
    <property type="match status" value="1"/>
</dbReference>
<evidence type="ECO:0000256" key="6">
    <source>
        <dbReference type="ARBA" id="ARBA00022759"/>
    </source>
</evidence>
<proteinExistence type="inferred from homology"/>
<reference evidence="10 11" key="1">
    <citation type="submission" date="2016-07" db="EMBL/GenBank/DDBJ databases">
        <title>High microdiversification within the ubiquitous acI lineage of Actinobacteria.</title>
        <authorList>
            <person name="Neuenschwander S.M."/>
            <person name="Salcher M."/>
            <person name="Ghai R."/>
            <person name="Pernthaler J."/>
        </authorList>
    </citation>
    <scope>NUCLEOTIDE SEQUENCE [LARGE SCALE GENOMIC DNA]</scope>
    <source>
        <strain evidence="10">MMS-VB-114</strain>
    </source>
</reference>
<evidence type="ECO:0000313" key="11">
    <source>
        <dbReference type="Proteomes" id="UP000217221"/>
    </source>
</evidence>
<keyword evidence="2 9" id="KW-0690">Ribosome biogenesis</keyword>
<keyword evidence="8 9" id="KW-0862">Zinc</keyword>
<dbReference type="PROSITE" id="PS01306">
    <property type="entry name" value="UPF0054"/>
    <property type="match status" value="1"/>
</dbReference>
<dbReference type="GO" id="GO:0004222">
    <property type="term" value="F:metalloendopeptidase activity"/>
    <property type="evidence" value="ECO:0007669"/>
    <property type="project" value="InterPro"/>
</dbReference>
<evidence type="ECO:0000256" key="4">
    <source>
        <dbReference type="ARBA" id="ARBA00022722"/>
    </source>
</evidence>
<keyword evidence="5 9" id="KW-0479">Metal-binding</keyword>
<accession>A0A249LFZ3</accession>
<comment type="similarity">
    <text evidence="1 9">Belongs to the endoribonuclease YbeY family.</text>
</comment>
<keyword evidence="4 9" id="KW-0540">Nuclease</keyword>
<keyword evidence="6 9" id="KW-0255">Endonuclease</keyword>
<keyword evidence="9" id="KW-0963">Cytoplasm</keyword>
<dbReference type="RefSeq" id="WP_095698298.1">
    <property type="nucleotide sequence ID" value="NZ_CP016782.1"/>
</dbReference>
<comment type="function">
    <text evidence="9">Single strand-specific metallo-endoribonuclease involved in late-stage 70S ribosome quality control and in maturation of the 3' terminus of the 16S rRNA.</text>
</comment>
<dbReference type="HAMAP" id="MF_00009">
    <property type="entry name" value="Endoribonucl_YbeY"/>
    <property type="match status" value="1"/>
</dbReference>
<evidence type="ECO:0000256" key="9">
    <source>
        <dbReference type="HAMAP-Rule" id="MF_00009"/>
    </source>
</evidence>
<dbReference type="InterPro" id="IPR020549">
    <property type="entry name" value="YbeY_CS"/>
</dbReference>
<dbReference type="InterPro" id="IPR023091">
    <property type="entry name" value="MetalPrtase_cat_dom_sf_prd"/>
</dbReference>
<keyword evidence="7 9" id="KW-0378">Hydrolase</keyword>
<protein>
    <recommendedName>
        <fullName evidence="9">Endoribonuclease YbeY</fullName>
        <ecNumber evidence="9">3.1.-.-</ecNumber>
    </recommendedName>
</protein>
<feature type="binding site" evidence="9">
    <location>
        <position position="115"/>
    </location>
    <ligand>
        <name>Zn(2+)</name>
        <dbReference type="ChEBI" id="CHEBI:29105"/>
        <note>catalytic</note>
    </ligand>
</feature>
<sequence length="145" mass="16360">MTIEITNRSGQLVPSDKCLSLLTYAYGKLELHPDCDLNLTFIDDKEMQELHIKWMDLPGSTDVLSFPMDMPESGDDPVTLGDIVISPRFAEDQATKAGHSINHEIFILATHGLLHILGYDHEDIEDEGVMFALQETIVSEWEEMQ</sequence>
<dbReference type="EMBL" id="CP016782">
    <property type="protein sequence ID" value="ASY27993.1"/>
    <property type="molecule type" value="Genomic_DNA"/>
</dbReference>
<comment type="subcellular location">
    <subcellularLocation>
        <location evidence="9">Cytoplasm</location>
    </subcellularLocation>
</comment>
<gene>
    <name evidence="9" type="primary">ybeY</name>
    <name evidence="10" type="ORF">PHILAsVB114_05080</name>
</gene>
<dbReference type="SUPFAM" id="SSF55486">
    <property type="entry name" value="Metalloproteases ('zincins'), catalytic domain"/>
    <property type="match status" value="1"/>
</dbReference>
<name>A0A249LFZ3_9ACTN</name>
<keyword evidence="3 9" id="KW-0698">rRNA processing</keyword>
<evidence type="ECO:0000256" key="8">
    <source>
        <dbReference type="ARBA" id="ARBA00022833"/>
    </source>
</evidence>
<dbReference type="Pfam" id="PF02130">
    <property type="entry name" value="YbeY"/>
    <property type="match status" value="1"/>
</dbReference>
<dbReference type="AlphaFoldDB" id="A0A249LFZ3"/>
<dbReference type="Proteomes" id="UP000217221">
    <property type="component" value="Chromosome"/>
</dbReference>
<feature type="binding site" evidence="9">
    <location>
        <position position="111"/>
    </location>
    <ligand>
        <name>Zn(2+)</name>
        <dbReference type="ChEBI" id="CHEBI:29105"/>
        <note>catalytic</note>
    </ligand>
</feature>
<evidence type="ECO:0000256" key="7">
    <source>
        <dbReference type="ARBA" id="ARBA00022801"/>
    </source>
</evidence>
<dbReference type="GO" id="GO:0004521">
    <property type="term" value="F:RNA endonuclease activity"/>
    <property type="evidence" value="ECO:0007669"/>
    <property type="project" value="UniProtKB-UniRule"/>
</dbReference>
<dbReference type="GO" id="GO:0006364">
    <property type="term" value="P:rRNA processing"/>
    <property type="evidence" value="ECO:0007669"/>
    <property type="project" value="UniProtKB-UniRule"/>
</dbReference>
<evidence type="ECO:0000256" key="3">
    <source>
        <dbReference type="ARBA" id="ARBA00022552"/>
    </source>
</evidence>
<evidence type="ECO:0000256" key="2">
    <source>
        <dbReference type="ARBA" id="ARBA00022517"/>
    </source>
</evidence>
<dbReference type="KEGG" id="plim:PHILAsVB114_05080"/>
<dbReference type="GO" id="GO:0005737">
    <property type="term" value="C:cytoplasm"/>
    <property type="evidence" value="ECO:0007669"/>
    <property type="project" value="UniProtKB-SubCell"/>
</dbReference>
<dbReference type="OrthoDB" id="9807740at2"/>
<keyword evidence="11" id="KW-1185">Reference proteome</keyword>
<evidence type="ECO:0000256" key="1">
    <source>
        <dbReference type="ARBA" id="ARBA00010875"/>
    </source>
</evidence>
<dbReference type="PANTHER" id="PTHR46986:SF1">
    <property type="entry name" value="ENDORIBONUCLEASE YBEY, CHLOROPLASTIC"/>
    <property type="match status" value="1"/>
</dbReference>
<dbReference type="EC" id="3.1.-.-" evidence="9"/>
<dbReference type="GO" id="GO:0008270">
    <property type="term" value="F:zinc ion binding"/>
    <property type="evidence" value="ECO:0007669"/>
    <property type="project" value="UniProtKB-UniRule"/>
</dbReference>
<comment type="cofactor">
    <cofactor evidence="9">
        <name>Zn(2+)</name>
        <dbReference type="ChEBI" id="CHEBI:29105"/>
    </cofactor>
    <text evidence="9">Binds 1 zinc ion.</text>
</comment>
<organism evidence="10 11">
    <name type="scientific">Candidatus Planktophila limnetica</name>
    <dbReference type="NCBI Taxonomy" id="573600"/>
    <lineage>
        <taxon>Bacteria</taxon>
        <taxon>Bacillati</taxon>
        <taxon>Actinomycetota</taxon>
        <taxon>Actinomycetes</taxon>
        <taxon>Candidatus Nanopelagicales</taxon>
        <taxon>Candidatus Nanopelagicaceae</taxon>
        <taxon>Candidatus Planktophila</taxon>
    </lineage>
</organism>
<dbReference type="InterPro" id="IPR002036">
    <property type="entry name" value="YbeY"/>
</dbReference>